<protein>
    <submittedName>
        <fullName evidence="2">Uncharacterized protein</fullName>
    </submittedName>
</protein>
<keyword evidence="1" id="KW-1133">Transmembrane helix</keyword>
<evidence type="ECO:0000313" key="2">
    <source>
        <dbReference type="EnsemblPlants" id="Kaladp0031s0078.1.v1.1"/>
    </source>
</evidence>
<evidence type="ECO:0000256" key="1">
    <source>
        <dbReference type="SAM" id="Phobius"/>
    </source>
</evidence>
<reference evidence="2" key="1">
    <citation type="submission" date="2021-01" db="UniProtKB">
        <authorList>
            <consortium name="EnsemblPlants"/>
        </authorList>
    </citation>
    <scope>IDENTIFICATION</scope>
</reference>
<dbReference type="AlphaFoldDB" id="A0A7N0TBU1"/>
<dbReference type="EnsemblPlants" id="Kaladp0031s0078.1.v1.1">
    <property type="protein sequence ID" value="Kaladp0031s0078.1.v1.1"/>
    <property type="gene ID" value="Kaladp0031s0078.v1.1"/>
</dbReference>
<dbReference type="Gramene" id="Kaladp0031s0078.1.v1.1">
    <property type="protein sequence ID" value="Kaladp0031s0078.1.v1.1"/>
    <property type="gene ID" value="Kaladp0031s0078.v1.1"/>
</dbReference>
<keyword evidence="3" id="KW-1185">Reference proteome</keyword>
<sequence length="86" mass="9440">MRSRRIDSAAGGILLVVVEERNGGEDVHLLQGSEGRSCGASSVVVPKEFSPERLLNNDTNLRGLNFLLLPFGSVAGFFPWYHLGRR</sequence>
<evidence type="ECO:0000313" key="3">
    <source>
        <dbReference type="Proteomes" id="UP000594263"/>
    </source>
</evidence>
<organism evidence="2 3">
    <name type="scientific">Kalanchoe fedtschenkoi</name>
    <name type="common">Lavender scallops</name>
    <name type="synonym">South American air plant</name>
    <dbReference type="NCBI Taxonomy" id="63787"/>
    <lineage>
        <taxon>Eukaryota</taxon>
        <taxon>Viridiplantae</taxon>
        <taxon>Streptophyta</taxon>
        <taxon>Embryophyta</taxon>
        <taxon>Tracheophyta</taxon>
        <taxon>Spermatophyta</taxon>
        <taxon>Magnoliopsida</taxon>
        <taxon>eudicotyledons</taxon>
        <taxon>Gunneridae</taxon>
        <taxon>Pentapetalae</taxon>
        <taxon>Saxifragales</taxon>
        <taxon>Crassulaceae</taxon>
        <taxon>Kalanchoe</taxon>
    </lineage>
</organism>
<feature type="transmembrane region" description="Helical" evidence="1">
    <location>
        <begin position="63"/>
        <end position="83"/>
    </location>
</feature>
<accession>A0A7N0TBU1</accession>
<keyword evidence="1" id="KW-0472">Membrane</keyword>
<proteinExistence type="predicted"/>
<keyword evidence="1" id="KW-0812">Transmembrane</keyword>
<dbReference type="Proteomes" id="UP000594263">
    <property type="component" value="Unplaced"/>
</dbReference>
<name>A0A7N0TBU1_KALFE</name>